<name>A0A401QMY3_SCYTO</name>
<comment type="function">
    <text evidence="8">Required to protect lysosomal transporter MFSD1 from lysosomal proteolysis and for MFSD1 lysosomal localization.</text>
</comment>
<feature type="non-terminal residue" evidence="11">
    <location>
        <position position="45"/>
    </location>
</feature>
<keyword evidence="12" id="KW-1185">Reference proteome</keyword>
<evidence type="ECO:0000313" key="12">
    <source>
        <dbReference type="Proteomes" id="UP000288216"/>
    </source>
</evidence>
<comment type="subcellular location">
    <subcellularLocation>
        <location evidence="9">Lysosome membrane</location>
        <topology evidence="9">Single-pass type I membrane protein</topology>
        <orientation evidence="9">Lumenal side</orientation>
    </subcellularLocation>
</comment>
<evidence type="ECO:0000256" key="4">
    <source>
        <dbReference type="ARBA" id="ARBA00022989"/>
    </source>
</evidence>
<dbReference type="Proteomes" id="UP000288216">
    <property type="component" value="Unassembled WGS sequence"/>
</dbReference>
<evidence type="ECO:0000256" key="2">
    <source>
        <dbReference type="ARBA" id="ARBA00022692"/>
    </source>
</evidence>
<evidence type="ECO:0000256" key="9">
    <source>
        <dbReference type="ARBA" id="ARBA00024189"/>
    </source>
</evidence>
<gene>
    <name evidence="11" type="ORF">scyTo_0027476</name>
</gene>
<keyword evidence="2" id="KW-0812">Transmembrane</keyword>
<comment type="caution">
    <text evidence="11">The sequence shown here is derived from an EMBL/GenBank/DDBJ whole genome shotgun (WGS) entry which is preliminary data.</text>
</comment>
<evidence type="ECO:0000256" key="10">
    <source>
        <dbReference type="ARBA" id="ARBA00044960"/>
    </source>
</evidence>
<evidence type="ECO:0000256" key="7">
    <source>
        <dbReference type="ARBA" id="ARBA00023228"/>
    </source>
</evidence>
<dbReference type="PANTHER" id="PTHR31981:SF1">
    <property type="entry name" value="GLYCOSYLATED LYSOSOMAL MEMBRANE PROTEIN"/>
    <property type="match status" value="1"/>
</dbReference>
<accession>A0A401QMY3</accession>
<organism evidence="11 12">
    <name type="scientific">Scyliorhinus torazame</name>
    <name type="common">Cloudy catshark</name>
    <name type="synonym">Catulus torazame</name>
    <dbReference type="NCBI Taxonomy" id="75743"/>
    <lineage>
        <taxon>Eukaryota</taxon>
        <taxon>Metazoa</taxon>
        <taxon>Chordata</taxon>
        <taxon>Craniata</taxon>
        <taxon>Vertebrata</taxon>
        <taxon>Chondrichthyes</taxon>
        <taxon>Elasmobranchii</taxon>
        <taxon>Galeomorphii</taxon>
        <taxon>Galeoidea</taxon>
        <taxon>Carcharhiniformes</taxon>
        <taxon>Scyliorhinidae</taxon>
        <taxon>Scyliorhinus</taxon>
    </lineage>
</organism>
<sequence length="45" mass="5068">MEGLEARGNRSRFALELVVLEGAGAQRELRVSRSIDDEYTPSIFQ</sequence>
<evidence type="ECO:0000256" key="5">
    <source>
        <dbReference type="ARBA" id="ARBA00023136"/>
    </source>
</evidence>
<dbReference type="InterPro" id="IPR029382">
    <property type="entry name" value="NCU-G1"/>
</dbReference>
<keyword evidence="7" id="KW-0458">Lysosome</keyword>
<dbReference type="EMBL" id="BFAA01347862">
    <property type="protein sequence ID" value="GCB86744.1"/>
    <property type="molecule type" value="Genomic_DNA"/>
</dbReference>
<keyword evidence="3" id="KW-0732">Signal</keyword>
<keyword evidence="4" id="KW-1133">Transmembrane helix</keyword>
<comment type="subunit">
    <text evidence="10">Interacts (via lumenal domain) with lysosomal protein MFSD1; the interaction starts while both proteins are still in the endoplasmic reticulum and is required for stabilization of MFSD1 in lysosomes but has no direct effect on its targeting to lysosomes or transporter activity.</text>
</comment>
<dbReference type="GO" id="GO:0005765">
    <property type="term" value="C:lysosomal membrane"/>
    <property type="evidence" value="ECO:0007669"/>
    <property type="project" value="UniProtKB-SubCell"/>
</dbReference>
<evidence type="ECO:0000256" key="8">
    <source>
        <dbReference type="ARBA" id="ARBA00024176"/>
    </source>
</evidence>
<keyword evidence="6" id="KW-0325">Glycoprotein</keyword>
<evidence type="ECO:0000256" key="3">
    <source>
        <dbReference type="ARBA" id="ARBA00022729"/>
    </source>
</evidence>
<evidence type="ECO:0000256" key="6">
    <source>
        <dbReference type="ARBA" id="ARBA00023180"/>
    </source>
</evidence>
<dbReference type="PANTHER" id="PTHR31981">
    <property type="entry name" value="GLYCOSYLATED LYSOSOMAL MEMBRANE PROTEIN"/>
    <property type="match status" value="1"/>
</dbReference>
<evidence type="ECO:0000313" key="11">
    <source>
        <dbReference type="EMBL" id="GCB86744.1"/>
    </source>
</evidence>
<comment type="similarity">
    <text evidence="1">Belongs to the GLMP family.</text>
</comment>
<evidence type="ECO:0000256" key="1">
    <source>
        <dbReference type="ARBA" id="ARBA00010599"/>
    </source>
</evidence>
<dbReference type="AlphaFoldDB" id="A0A401QMY3"/>
<protein>
    <submittedName>
        <fullName evidence="11">Uncharacterized protein</fullName>
    </submittedName>
</protein>
<dbReference type="OrthoDB" id="6264340at2759"/>
<proteinExistence type="inferred from homology"/>
<reference evidence="11 12" key="1">
    <citation type="journal article" date="2018" name="Nat. Ecol. Evol.">
        <title>Shark genomes provide insights into elasmobranch evolution and the origin of vertebrates.</title>
        <authorList>
            <person name="Hara Y"/>
            <person name="Yamaguchi K"/>
            <person name="Onimaru K"/>
            <person name="Kadota M"/>
            <person name="Koyanagi M"/>
            <person name="Keeley SD"/>
            <person name="Tatsumi K"/>
            <person name="Tanaka K"/>
            <person name="Motone F"/>
            <person name="Kageyama Y"/>
            <person name="Nozu R"/>
            <person name="Adachi N"/>
            <person name="Nishimura O"/>
            <person name="Nakagawa R"/>
            <person name="Tanegashima C"/>
            <person name="Kiyatake I"/>
            <person name="Matsumoto R"/>
            <person name="Murakumo K"/>
            <person name="Nishida K"/>
            <person name="Terakita A"/>
            <person name="Kuratani S"/>
            <person name="Sato K"/>
            <person name="Hyodo S Kuraku.S."/>
        </authorList>
    </citation>
    <scope>NUCLEOTIDE SEQUENCE [LARGE SCALE GENOMIC DNA]</scope>
</reference>
<dbReference type="Pfam" id="PF15065">
    <property type="entry name" value="NCU-G1"/>
    <property type="match status" value="1"/>
</dbReference>
<keyword evidence="5" id="KW-0472">Membrane</keyword>